<dbReference type="InterPro" id="IPR036910">
    <property type="entry name" value="HMG_box_dom_sf"/>
</dbReference>
<evidence type="ECO:0000313" key="3">
    <source>
        <dbReference type="Proteomes" id="UP000824782"/>
    </source>
</evidence>
<dbReference type="SUPFAM" id="SSF47095">
    <property type="entry name" value="HMG-box"/>
    <property type="match status" value="1"/>
</dbReference>
<proteinExistence type="predicted"/>
<gene>
    <name evidence="2" type="ORF">GDO81_004536</name>
</gene>
<feature type="chain" id="PRO_5043327966" evidence="1">
    <location>
        <begin position="25"/>
        <end position="126"/>
    </location>
</feature>
<accession>A0AAV6ZY76</accession>
<organism evidence="2 3">
    <name type="scientific">Engystomops pustulosus</name>
    <name type="common">Tungara frog</name>
    <name type="synonym">Physalaemus pustulosus</name>
    <dbReference type="NCBI Taxonomy" id="76066"/>
    <lineage>
        <taxon>Eukaryota</taxon>
        <taxon>Metazoa</taxon>
        <taxon>Chordata</taxon>
        <taxon>Craniata</taxon>
        <taxon>Vertebrata</taxon>
        <taxon>Euteleostomi</taxon>
        <taxon>Amphibia</taxon>
        <taxon>Batrachia</taxon>
        <taxon>Anura</taxon>
        <taxon>Neobatrachia</taxon>
        <taxon>Hyloidea</taxon>
        <taxon>Leptodactylidae</taxon>
        <taxon>Leiuperinae</taxon>
        <taxon>Engystomops</taxon>
    </lineage>
</organism>
<reference evidence="2" key="1">
    <citation type="thesis" date="2020" institute="ProQuest LLC" country="789 East Eisenhower Parkway, Ann Arbor, MI, USA">
        <title>Comparative Genomics and Chromosome Evolution.</title>
        <authorList>
            <person name="Mudd A.B."/>
        </authorList>
    </citation>
    <scope>NUCLEOTIDE SEQUENCE</scope>
    <source>
        <strain evidence="2">237g6f4</strain>
        <tissue evidence="2">Blood</tissue>
    </source>
</reference>
<sequence length="126" mass="14019">MVSLLSRGVGLLVKSLAGLSCAQATRCNSLPGALSAIQCSATRWFSKQQSPDELPKRPLTSYLRFVVEQRPMLVRKYPGKCNASRPMEALVPLYAPIVYINKGLARRRLLRSQDCIITYSYIISIS</sequence>
<dbReference type="AlphaFoldDB" id="A0AAV6ZY76"/>
<protein>
    <submittedName>
        <fullName evidence="2">Uncharacterized protein</fullName>
    </submittedName>
</protein>
<evidence type="ECO:0000256" key="1">
    <source>
        <dbReference type="SAM" id="SignalP"/>
    </source>
</evidence>
<feature type="signal peptide" evidence="1">
    <location>
        <begin position="1"/>
        <end position="24"/>
    </location>
</feature>
<dbReference type="Proteomes" id="UP000824782">
    <property type="component" value="Unassembled WGS sequence"/>
</dbReference>
<comment type="caution">
    <text evidence="2">The sequence shown here is derived from an EMBL/GenBank/DDBJ whole genome shotgun (WGS) entry which is preliminary data.</text>
</comment>
<evidence type="ECO:0000313" key="2">
    <source>
        <dbReference type="EMBL" id="KAG8552437.1"/>
    </source>
</evidence>
<dbReference type="EMBL" id="WNYA01000011">
    <property type="protein sequence ID" value="KAG8552437.1"/>
    <property type="molecule type" value="Genomic_DNA"/>
</dbReference>
<keyword evidence="3" id="KW-1185">Reference proteome</keyword>
<name>A0AAV6ZY76_ENGPU</name>
<keyword evidence="1" id="KW-0732">Signal</keyword>